<dbReference type="NCBIfam" id="TIGR00035">
    <property type="entry name" value="asp_race"/>
    <property type="match status" value="1"/>
</dbReference>
<dbReference type="SUPFAM" id="SSF53681">
    <property type="entry name" value="Aspartate/glutamate racemase"/>
    <property type="match status" value="2"/>
</dbReference>
<comment type="similarity">
    <text evidence="1">Belongs to the aspartate/glutamate racemases family.</text>
</comment>
<accession>A0AAU7E8D8</accession>
<dbReference type="GO" id="GO:0047661">
    <property type="term" value="F:amino-acid racemase activity"/>
    <property type="evidence" value="ECO:0007669"/>
    <property type="project" value="InterPro"/>
</dbReference>
<dbReference type="RefSeq" id="WP_348518724.1">
    <property type="nucleotide sequence ID" value="NZ_CP155620.1"/>
</dbReference>
<dbReference type="AlphaFoldDB" id="A0AAU7E8D8"/>
<reference evidence="3" key="1">
    <citation type="submission" date="2024-05" db="EMBL/GenBank/DDBJ databases">
        <title>Campylobacter coli isolated from environmental waters in Slovenia.</title>
        <authorList>
            <person name="Zautner A.E."/>
            <person name="Bunk B."/>
            <person name="Riedel T."/>
            <person name="Sproeer C."/>
        </authorList>
    </citation>
    <scope>NUCLEOTIDE SEQUENCE</scope>
    <source>
        <strain evidence="3">CCS1377</strain>
    </source>
</reference>
<proteinExistence type="inferred from homology"/>
<dbReference type="PANTHER" id="PTHR21198:SF7">
    <property type="entry name" value="ASPARTATE-GLUTAMATE RACEMASE FAMILY"/>
    <property type="match status" value="1"/>
</dbReference>
<dbReference type="PANTHER" id="PTHR21198">
    <property type="entry name" value="GLUTAMATE RACEMASE"/>
    <property type="match status" value="1"/>
</dbReference>
<dbReference type="InterPro" id="IPR015942">
    <property type="entry name" value="Asp/Glu/hydantoin_racemase"/>
</dbReference>
<organism evidence="3">
    <name type="scientific">Campylobacter sp. CCS1377</name>
    <dbReference type="NCBI Taxonomy" id="3158229"/>
    <lineage>
        <taxon>Bacteria</taxon>
        <taxon>Pseudomonadati</taxon>
        <taxon>Campylobacterota</taxon>
        <taxon>Epsilonproteobacteria</taxon>
        <taxon>Campylobacterales</taxon>
        <taxon>Campylobacteraceae</taxon>
        <taxon>Campylobacter</taxon>
    </lineage>
</organism>
<dbReference type="EMBL" id="CP155620">
    <property type="protein sequence ID" value="XBJ29473.1"/>
    <property type="molecule type" value="Genomic_DNA"/>
</dbReference>
<dbReference type="Pfam" id="PF01177">
    <property type="entry name" value="Asp_Glu_race"/>
    <property type="match status" value="1"/>
</dbReference>
<name>A0AAU7E8D8_9BACT</name>
<protein>
    <submittedName>
        <fullName evidence="3">Aspartate/glutamate racemase family protein</fullName>
    </submittedName>
</protein>
<evidence type="ECO:0000256" key="2">
    <source>
        <dbReference type="ARBA" id="ARBA00023235"/>
    </source>
</evidence>
<evidence type="ECO:0000313" key="3">
    <source>
        <dbReference type="EMBL" id="XBJ29473.1"/>
    </source>
</evidence>
<dbReference type="InterPro" id="IPR004380">
    <property type="entry name" value="Asp_race"/>
</dbReference>
<sequence>MKTIGIIGGMSFESTITYYKLINEEIAKKLGGLNSAKIILHSVNFKEIEKYQSQNLWDESAKILSLCAKKLENAGADFIIIATNTMHKIYDDVQMQVKIPILHIATSTAKALQQANINQVGLIGTKYTMNENFYKEKLLDQGIKTLIPCQKDMQIVNEIIFDELCRGIFKESSKKTYLEIVDKLRQQGALGIILACTEIGLLIKQEDTQIPLFDTSILHALDAANQALS</sequence>
<dbReference type="InterPro" id="IPR001920">
    <property type="entry name" value="Asp/Glu_race"/>
</dbReference>
<gene>
    <name evidence="3" type="ORF">AAH949_01160</name>
</gene>
<evidence type="ECO:0000256" key="1">
    <source>
        <dbReference type="ARBA" id="ARBA00007847"/>
    </source>
</evidence>
<keyword evidence="2" id="KW-0413">Isomerase</keyword>
<dbReference type="Gene3D" id="3.40.50.1860">
    <property type="match status" value="2"/>
</dbReference>